<comment type="caution">
    <text evidence="1">The sequence shown here is derived from an EMBL/GenBank/DDBJ whole genome shotgun (WGS) entry which is preliminary data.</text>
</comment>
<name>A0A3L6F9R6_MAIZE</name>
<protein>
    <submittedName>
        <fullName evidence="1">Uncharacterized protein</fullName>
    </submittedName>
</protein>
<organism evidence="1">
    <name type="scientific">Zea mays</name>
    <name type="common">Maize</name>
    <dbReference type="NCBI Taxonomy" id="4577"/>
    <lineage>
        <taxon>Eukaryota</taxon>
        <taxon>Viridiplantae</taxon>
        <taxon>Streptophyta</taxon>
        <taxon>Embryophyta</taxon>
        <taxon>Tracheophyta</taxon>
        <taxon>Spermatophyta</taxon>
        <taxon>Magnoliopsida</taxon>
        <taxon>Liliopsida</taxon>
        <taxon>Poales</taxon>
        <taxon>Poaceae</taxon>
        <taxon>PACMAD clade</taxon>
        <taxon>Panicoideae</taxon>
        <taxon>Andropogonodae</taxon>
        <taxon>Andropogoneae</taxon>
        <taxon>Tripsacinae</taxon>
        <taxon>Zea</taxon>
    </lineage>
</organism>
<evidence type="ECO:0000313" key="1">
    <source>
        <dbReference type="EMBL" id="PWZ28337.1"/>
    </source>
</evidence>
<sequence>GKISVHTGGKETSLAPHI</sequence>
<dbReference type="Proteomes" id="UP000251960">
    <property type="component" value="Chromosome 4"/>
</dbReference>
<reference evidence="1" key="1">
    <citation type="journal article" date="2018" name="Nat. Genet.">
        <title>Extensive intraspecific gene order and gene structural variations between Mo17 and other maize genomes.</title>
        <authorList>
            <person name="Sun S."/>
            <person name="Zhou Y."/>
            <person name="Chen J."/>
            <person name="Shi J."/>
            <person name="Zhao H."/>
            <person name="Zhao H."/>
            <person name="Song W."/>
            <person name="Zhang M."/>
            <person name="Cui Y."/>
            <person name="Dong X."/>
            <person name="Liu H."/>
            <person name="Ma X."/>
            <person name="Jiao Y."/>
            <person name="Wang B."/>
            <person name="Wei X."/>
            <person name="Stein J.C."/>
            <person name="Glaubitz J.C."/>
            <person name="Lu F."/>
            <person name="Yu G."/>
            <person name="Liang C."/>
            <person name="Fengler K."/>
            <person name="Li B."/>
            <person name="Rafalski A."/>
            <person name="Schnable P.S."/>
            <person name="Ware D.H."/>
            <person name="Buckler E.S."/>
            <person name="Lai J."/>
        </authorList>
    </citation>
    <scope>NUCLEOTIDE SEQUENCE [LARGE SCALE GENOMIC DNA]</scope>
    <source>
        <tissue evidence="1">Seedling</tissue>
    </source>
</reference>
<gene>
    <name evidence="1" type="ORF">Zm00014a_000372</name>
</gene>
<feature type="non-terminal residue" evidence="1">
    <location>
        <position position="1"/>
    </location>
</feature>
<dbReference type="AlphaFoldDB" id="A0A3L6F9R6"/>
<proteinExistence type="predicted"/>
<accession>A0A3L6F9R6</accession>
<dbReference type="EMBL" id="NCVQ01000005">
    <property type="protein sequence ID" value="PWZ28337.1"/>
    <property type="molecule type" value="Genomic_DNA"/>
</dbReference>